<dbReference type="GO" id="GO:0005085">
    <property type="term" value="F:guanyl-nucleotide exchange factor activity"/>
    <property type="evidence" value="ECO:0007669"/>
    <property type="project" value="InterPro"/>
</dbReference>
<name>A0AAN7YTY3_9MYCE</name>
<evidence type="ECO:0000256" key="1">
    <source>
        <dbReference type="ARBA" id="ARBA00007191"/>
    </source>
</evidence>
<dbReference type="FunFam" id="3.30.450.30:FF:000004">
    <property type="entry name" value="ragulator complex protein LAMTOR2"/>
    <property type="match status" value="1"/>
</dbReference>
<dbReference type="Pfam" id="PF03259">
    <property type="entry name" value="Robl_LC7"/>
    <property type="match status" value="1"/>
</dbReference>
<evidence type="ECO:0000259" key="2">
    <source>
        <dbReference type="SMART" id="SM00960"/>
    </source>
</evidence>
<feature type="domain" description="Roadblock/LAMTOR2" evidence="2">
    <location>
        <begin position="7"/>
        <end position="92"/>
    </location>
</feature>
<dbReference type="Proteomes" id="UP001344447">
    <property type="component" value="Unassembled WGS sequence"/>
</dbReference>
<dbReference type="PANTHER" id="PTHR13323">
    <property type="entry name" value="LATE ENDOSOMAL/LYSOSOMAL MP1 INTERACTING PROTEIN"/>
    <property type="match status" value="1"/>
</dbReference>
<evidence type="ECO:0000313" key="4">
    <source>
        <dbReference type="Proteomes" id="UP001344447"/>
    </source>
</evidence>
<accession>A0AAN7YTY3</accession>
<dbReference type="GO" id="GO:0060090">
    <property type="term" value="F:molecular adaptor activity"/>
    <property type="evidence" value="ECO:0007669"/>
    <property type="project" value="InterPro"/>
</dbReference>
<evidence type="ECO:0000313" key="3">
    <source>
        <dbReference type="EMBL" id="KAK5579916.1"/>
    </source>
</evidence>
<dbReference type="Gene3D" id="3.30.450.30">
    <property type="entry name" value="Dynein light chain 2a, cytoplasmic"/>
    <property type="match status" value="1"/>
</dbReference>
<comment type="similarity">
    <text evidence="1">Belongs to the GAMAD family.</text>
</comment>
<protein>
    <recommendedName>
        <fullName evidence="2">Roadblock/LAMTOR2 domain-containing protein</fullName>
    </recommendedName>
</protein>
<dbReference type="EMBL" id="JAVFKY010000003">
    <property type="protein sequence ID" value="KAK5579916.1"/>
    <property type="molecule type" value="Genomic_DNA"/>
</dbReference>
<dbReference type="SMART" id="SM00960">
    <property type="entry name" value="Robl_LC7"/>
    <property type="match status" value="1"/>
</dbReference>
<organism evidence="3 4">
    <name type="scientific">Dictyostelium firmibasis</name>
    <dbReference type="NCBI Taxonomy" id="79012"/>
    <lineage>
        <taxon>Eukaryota</taxon>
        <taxon>Amoebozoa</taxon>
        <taxon>Evosea</taxon>
        <taxon>Eumycetozoa</taxon>
        <taxon>Dictyostelia</taxon>
        <taxon>Dictyosteliales</taxon>
        <taxon>Dictyosteliaceae</taxon>
        <taxon>Dictyostelium</taxon>
    </lineage>
</organism>
<proteinExistence type="inferred from homology"/>
<comment type="caution">
    <text evidence="3">The sequence shown here is derived from an EMBL/GenBank/DDBJ whole genome shotgun (WGS) entry which is preliminary data.</text>
</comment>
<dbReference type="InterPro" id="IPR037587">
    <property type="entry name" value="LAMTOR2-like"/>
</dbReference>
<reference evidence="3 4" key="1">
    <citation type="submission" date="2023-11" db="EMBL/GenBank/DDBJ databases">
        <title>Dfirmibasis_genome.</title>
        <authorList>
            <person name="Edelbroek B."/>
            <person name="Kjellin J."/>
            <person name="Jerlstrom-Hultqvist J."/>
            <person name="Soderbom F."/>
        </authorList>
    </citation>
    <scope>NUCLEOTIDE SEQUENCE [LARGE SCALE GENOMIC DNA]</scope>
    <source>
        <strain evidence="3 4">TNS-C-14</strain>
    </source>
</reference>
<dbReference type="AlphaFoldDB" id="A0AAN7YTY3"/>
<dbReference type="GO" id="GO:0005737">
    <property type="term" value="C:cytoplasm"/>
    <property type="evidence" value="ECO:0007669"/>
    <property type="project" value="UniProtKB-ARBA"/>
</dbReference>
<dbReference type="InterPro" id="IPR004942">
    <property type="entry name" value="Roadblock/LAMTOR2_dom"/>
</dbReference>
<dbReference type="SUPFAM" id="SSF103196">
    <property type="entry name" value="Roadblock/LC7 domain"/>
    <property type="match status" value="1"/>
</dbReference>
<gene>
    <name evidence="3" type="ORF">RB653_009605</name>
</gene>
<dbReference type="GO" id="GO:0032008">
    <property type="term" value="P:positive regulation of TOR signaling"/>
    <property type="evidence" value="ECO:0007669"/>
    <property type="project" value="InterPro"/>
</dbReference>
<keyword evidence="4" id="KW-1185">Reference proteome</keyword>
<sequence length="123" mass="13819">MLRSKILPQILNQAINNTDTKGVLLMKDDGSLIACSDASTSSHNTSKIVAAITSNIWTAYNRNSDLQYQLIDCEEGRFVITRVASLLLCVYSDINTEFGLLKLKTQKLREYLEEPLSKVEHVQ</sequence>